<keyword evidence="5 8" id="KW-0862">Zinc</keyword>
<dbReference type="InterPro" id="IPR023561">
    <property type="entry name" value="Carbonic_anhydrase_a-class"/>
</dbReference>
<feature type="domain" description="Alpha-carbonic anhydrase" evidence="9">
    <location>
        <begin position="21"/>
        <end position="283"/>
    </location>
</feature>
<dbReference type="AlphaFoldDB" id="A0A7R9G9A1"/>
<evidence type="ECO:0000313" key="11">
    <source>
        <dbReference type="Proteomes" id="UP000678499"/>
    </source>
</evidence>
<evidence type="ECO:0000256" key="5">
    <source>
        <dbReference type="ARBA" id="ARBA00022833"/>
    </source>
</evidence>
<dbReference type="Pfam" id="PF00194">
    <property type="entry name" value="Carb_anhydrase"/>
    <property type="match status" value="1"/>
</dbReference>
<keyword evidence="6 8" id="KW-0456">Lyase</keyword>
<dbReference type="EMBL" id="CAJPEX010000034">
    <property type="protein sequence ID" value="CAG0912634.1"/>
    <property type="molecule type" value="Genomic_DNA"/>
</dbReference>
<evidence type="ECO:0000256" key="8">
    <source>
        <dbReference type="RuleBase" id="RU367011"/>
    </source>
</evidence>
<evidence type="ECO:0000256" key="3">
    <source>
        <dbReference type="ARBA" id="ARBA00012925"/>
    </source>
</evidence>
<keyword evidence="11" id="KW-1185">Reference proteome</keyword>
<comment type="function">
    <text evidence="8">Reversible hydration of carbon dioxide.</text>
</comment>
<evidence type="ECO:0000259" key="9">
    <source>
        <dbReference type="PROSITE" id="PS51144"/>
    </source>
</evidence>
<accession>A0A7R9G9A1</accession>
<dbReference type="PROSITE" id="PS00162">
    <property type="entry name" value="ALPHA_CA_1"/>
    <property type="match status" value="1"/>
</dbReference>
<comment type="similarity">
    <text evidence="2 8">Belongs to the alpha-carbonic anhydrase family.</text>
</comment>
<organism evidence="10">
    <name type="scientific">Notodromas monacha</name>
    <dbReference type="NCBI Taxonomy" id="399045"/>
    <lineage>
        <taxon>Eukaryota</taxon>
        <taxon>Metazoa</taxon>
        <taxon>Ecdysozoa</taxon>
        <taxon>Arthropoda</taxon>
        <taxon>Crustacea</taxon>
        <taxon>Oligostraca</taxon>
        <taxon>Ostracoda</taxon>
        <taxon>Podocopa</taxon>
        <taxon>Podocopida</taxon>
        <taxon>Cypridocopina</taxon>
        <taxon>Cypridoidea</taxon>
        <taxon>Cyprididae</taxon>
        <taxon>Notodromas</taxon>
    </lineage>
</organism>
<evidence type="ECO:0000256" key="2">
    <source>
        <dbReference type="ARBA" id="ARBA00010718"/>
    </source>
</evidence>
<dbReference type="InterPro" id="IPR036398">
    <property type="entry name" value="CA_dom_sf"/>
</dbReference>
<evidence type="ECO:0000256" key="6">
    <source>
        <dbReference type="ARBA" id="ARBA00023239"/>
    </source>
</evidence>
<protein>
    <recommendedName>
        <fullName evidence="3 8">Carbonic anhydrase</fullName>
        <ecNumber evidence="3 8">4.2.1.1</ecNumber>
    </recommendedName>
</protein>
<dbReference type="InterPro" id="IPR001148">
    <property type="entry name" value="CA_dom"/>
</dbReference>
<dbReference type="InterPro" id="IPR018338">
    <property type="entry name" value="Carbonic_anhydrase_a-class_CS"/>
</dbReference>
<dbReference type="Gene3D" id="3.10.200.10">
    <property type="entry name" value="Alpha carbonic anhydrase"/>
    <property type="match status" value="1"/>
</dbReference>
<proteinExistence type="inferred from homology"/>
<reference evidence="10" key="1">
    <citation type="submission" date="2020-11" db="EMBL/GenBank/DDBJ databases">
        <authorList>
            <person name="Tran Van P."/>
        </authorList>
    </citation>
    <scope>NUCLEOTIDE SEQUENCE</scope>
</reference>
<dbReference type="OrthoDB" id="429145at2759"/>
<dbReference type="PANTHER" id="PTHR18952:SF141">
    <property type="entry name" value="CARBONIC ANHYDRASE"/>
    <property type="match status" value="1"/>
</dbReference>
<gene>
    <name evidence="10" type="ORF">NMOB1V02_LOCUS411</name>
</gene>
<keyword evidence="4 8" id="KW-0479">Metal-binding</keyword>
<evidence type="ECO:0000256" key="4">
    <source>
        <dbReference type="ARBA" id="ARBA00022723"/>
    </source>
</evidence>
<dbReference type="GO" id="GO:0008270">
    <property type="term" value="F:zinc ion binding"/>
    <property type="evidence" value="ECO:0007669"/>
    <property type="project" value="UniProtKB-UniRule"/>
</dbReference>
<dbReference type="PANTHER" id="PTHR18952">
    <property type="entry name" value="CARBONIC ANHYDRASE"/>
    <property type="match status" value="1"/>
</dbReference>
<dbReference type="EMBL" id="OA882071">
    <property type="protein sequence ID" value="CAD7272482.1"/>
    <property type="molecule type" value="Genomic_DNA"/>
</dbReference>
<comment type="cofactor">
    <cofactor evidence="1 8">
        <name>Zn(2+)</name>
        <dbReference type="ChEBI" id="CHEBI:29105"/>
    </cofactor>
</comment>
<dbReference type="GO" id="GO:0005737">
    <property type="term" value="C:cytoplasm"/>
    <property type="evidence" value="ECO:0007669"/>
    <property type="project" value="TreeGrafter"/>
</dbReference>
<sequence length="283" mass="31089">MGLKVVNGLKLKNLLALNILNLFLYGEFCPHTWAVHFPLASGKRQSPIDIPSGRGEAVNFSSGLAWTYDSDACDRITNTGHGWKLLVSGNGELWGGPLPSKFKLEQIHAHWGCTENEGSEHTVDGVAYPGEIHLVHWDSEKYSSFAEAANADGGLAVLGVFITVGDQAHDEIQKIVDALELIPNKDMTENLAKTVDPLKLLPESKAFWNYEGSLTTPPCLETVNWIVFKTPLTVSKEQISAFRALRAYAPEEDKPGDDEFGGQVVQNFRPPMPLCGRVVRDCC</sequence>
<dbReference type="SUPFAM" id="SSF51069">
    <property type="entry name" value="Carbonic anhydrase"/>
    <property type="match status" value="1"/>
</dbReference>
<evidence type="ECO:0000256" key="7">
    <source>
        <dbReference type="ARBA" id="ARBA00048348"/>
    </source>
</evidence>
<evidence type="ECO:0000256" key="1">
    <source>
        <dbReference type="ARBA" id="ARBA00001947"/>
    </source>
</evidence>
<evidence type="ECO:0000313" key="10">
    <source>
        <dbReference type="EMBL" id="CAD7272482.1"/>
    </source>
</evidence>
<dbReference type="GO" id="GO:0004089">
    <property type="term" value="F:carbonate dehydratase activity"/>
    <property type="evidence" value="ECO:0007669"/>
    <property type="project" value="UniProtKB-UniRule"/>
</dbReference>
<dbReference type="Proteomes" id="UP000678499">
    <property type="component" value="Unassembled WGS sequence"/>
</dbReference>
<dbReference type="CDD" id="cd00326">
    <property type="entry name" value="alpha_CA"/>
    <property type="match status" value="1"/>
</dbReference>
<dbReference type="SMART" id="SM01057">
    <property type="entry name" value="Carb_anhydrase"/>
    <property type="match status" value="1"/>
</dbReference>
<comment type="catalytic activity">
    <reaction evidence="7 8">
        <text>hydrogencarbonate + H(+) = CO2 + H2O</text>
        <dbReference type="Rhea" id="RHEA:10748"/>
        <dbReference type="ChEBI" id="CHEBI:15377"/>
        <dbReference type="ChEBI" id="CHEBI:15378"/>
        <dbReference type="ChEBI" id="CHEBI:16526"/>
        <dbReference type="ChEBI" id="CHEBI:17544"/>
        <dbReference type="EC" id="4.2.1.1"/>
    </reaction>
</comment>
<dbReference type="PROSITE" id="PS51144">
    <property type="entry name" value="ALPHA_CA_2"/>
    <property type="match status" value="1"/>
</dbReference>
<name>A0A7R9G9A1_9CRUS</name>
<dbReference type="EC" id="4.2.1.1" evidence="3 8"/>